<protein>
    <submittedName>
        <fullName evidence="2">Uncharacterized protein</fullName>
    </submittedName>
</protein>
<evidence type="ECO:0000256" key="1">
    <source>
        <dbReference type="SAM" id="Coils"/>
    </source>
</evidence>
<evidence type="ECO:0000313" key="2">
    <source>
        <dbReference type="EMBL" id="QHS95091.1"/>
    </source>
</evidence>
<sequence length="140" mass="16976">MSNMSTKQMMNTEMNLEERTYWREMKKALKEHDTYFVRKAFYPHNMSAWEDEHREIEKSYRTNLNEMIRKRREVEKEEEQLENEKLAAEALLMLKVRAEKKIEREATRKRRASERLAVKQEAALKAANIRRSTRIANKKN</sequence>
<accession>A0A6C0BTI6</accession>
<feature type="coiled-coil region" evidence="1">
    <location>
        <begin position="57"/>
        <end position="115"/>
    </location>
</feature>
<organism evidence="2">
    <name type="scientific">viral metagenome</name>
    <dbReference type="NCBI Taxonomy" id="1070528"/>
    <lineage>
        <taxon>unclassified sequences</taxon>
        <taxon>metagenomes</taxon>
        <taxon>organismal metagenomes</taxon>
    </lineage>
</organism>
<reference evidence="2" key="1">
    <citation type="journal article" date="2020" name="Nature">
        <title>Giant virus diversity and host interactions through global metagenomics.</title>
        <authorList>
            <person name="Schulz F."/>
            <person name="Roux S."/>
            <person name="Paez-Espino D."/>
            <person name="Jungbluth S."/>
            <person name="Walsh D.A."/>
            <person name="Denef V.J."/>
            <person name="McMahon K.D."/>
            <person name="Konstantinidis K.T."/>
            <person name="Eloe-Fadrosh E.A."/>
            <person name="Kyrpides N.C."/>
            <person name="Woyke T."/>
        </authorList>
    </citation>
    <scope>NUCLEOTIDE SEQUENCE</scope>
    <source>
        <strain evidence="2">GVMAG-M-3300018428-16</strain>
    </source>
</reference>
<dbReference type="AlphaFoldDB" id="A0A6C0BTI6"/>
<proteinExistence type="predicted"/>
<name>A0A6C0BTI6_9ZZZZ</name>
<keyword evidence="1" id="KW-0175">Coiled coil</keyword>
<dbReference type="EMBL" id="MN739239">
    <property type="protein sequence ID" value="QHS95091.1"/>
    <property type="molecule type" value="Genomic_DNA"/>
</dbReference>